<dbReference type="GO" id="GO:0016706">
    <property type="term" value="F:2-oxoglutarate-dependent dioxygenase activity"/>
    <property type="evidence" value="ECO:0007669"/>
    <property type="project" value="UniProtKB-ARBA"/>
</dbReference>
<proteinExistence type="predicted"/>
<protein>
    <submittedName>
        <fullName evidence="2">Phytanoyl-CoA dioxygenase PhyH</fullName>
    </submittedName>
</protein>
<name>A0A3D9KY74_MARFU</name>
<organism evidence="2 3">
    <name type="scientific">Marinoscillum furvescens DSM 4134</name>
    <dbReference type="NCBI Taxonomy" id="1122208"/>
    <lineage>
        <taxon>Bacteria</taxon>
        <taxon>Pseudomonadati</taxon>
        <taxon>Bacteroidota</taxon>
        <taxon>Cytophagia</taxon>
        <taxon>Cytophagales</taxon>
        <taxon>Reichenbachiellaceae</taxon>
        <taxon>Marinoscillum</taxon>
    </lineage>
</organism>
<dbReference type="PANTHER" id="PTHR20883">
    <property type="entry name" value="PHYTANOYL-COA DIOXYGENASE DOMAIN CONTAINING 1"/>
    <property type="match status" value="1"/>
</dbReference>
<dbReference type="OrthoDB" id="9814777at2"/>
<comment type="cofactor">
    <cofactor evidence="1">
        <name>Fe(2+)</name>
        <dbReference type="ChEBI" id="CHEBI:29033"/>
    </cofactor>
</comment>
<dbReference type="Pfam" id="PF05721">
    <property type="entry name" value="PhyH"/>
    <property type="match status" value="1"/>
</dbReference>
<reference evidence="2 3" key="1">
    <citation type="submission" date="2018-07" db="EMBL/GenBank/DDBJ databases">
        <title>Genomic Encyclopedia of Type Strains, Phase IV (KMG-IV): sequencing the most valuable type-strain genomes for metagenomic binning, comparative biology and taxonomic classification.</title>
        <authorList>
            <person name="Goeker M."/>
        </authorList>
    </citation>
    <scope>NUCLEOTIDE SEQUENCE [LARGE SCALE GENOMIC DNA]</scope>
    <source>
        <strain evidence="2 3">DSM 4134</strain>
    </source>
</reference>
<dbReference type="Gene3D" id="2.60.120.620">
    <property type="entry name" value="q2cbj1_9rhob like domain"/>
    <property type="match status" value="1"/>
</dbReference>
<dbReference type="Proteomes" id="UP000256779">
    <property type="component" value="Unassembled WGS sequence"/>
</dbReference>
<dbReference type="InterPro" id="IPR008775">
    <property type="entry name" value="Phytyl_CoA_dOase-like"/>
</dbReference>
<dbReference type="RefSeq" id="WP_115870265.1">
    <property type="nucleotide sequence ID" value="NZ_QREG01000031.1"/>
</dbReference>
<gene>
    <name evidence="2" type="ORF">C7460_13123</name>
</gene>
<accession>A0A3D9KY74</accession>
<keyword evidence="2" id="KW-0560">Oxidoreductase</keyword>
<evidence type="ECO:0000256" key="1">
    <source>
        <dbReference type="ARBA" id="ARBA00001954"/>
    </source>
</evidence>
<sequence>MHFNDKATQRQFDQDGYCKLQLLSPDAITDLTAFAKDFIMAEEVKNTDYGMYVSLEEEASRKQKITDYVRSVVAPALSEHVSNYKIHLGGYLIKAADDQKYTFPHQDWIFVAHGTSAVSATVWISLLDIGPENGTLGFLKGSHKFLDFPIGSPSPAVPTPAMGKEPIIFEHLTFETVKAGEALIFNNKTIHAALPNSGSFPRLAVGIGITPADAPLHHYFLNPENEKELLQLRVNESFYMTYNNDDLYQLYQVSKLPNGVEVTGRVPVNRESYPSEEKLLASIATHGNVKNNYSLNLGKHFGQPIEQATDDSVTETAPEESEWIDNRTFFETYTPINIYREAKMRIGKWLR</sequence>
<evidence type="ECO:0000313" key="2">
    <source>
        <dbReference type="EMBL" id="RED92309.1"/>
    </source>
</evidence>
<dbReference type="SUPFAM" id="SSF51197">
    <property type="entry name" value="Clavaminate synthase-like"/>
    <property type="match status" value="1"/>
</dbReference>
<keyword evidence="2" id="KW-0223">Dioxygenase</keyword>
<dbReference type="PANTHER" id="PTHR20883:SF48">
    <property type="entry name" value="ECTOINE DIOXYGENASE"/>
    <property type="match status" value="1"/>
</dbReference>
<comment type="caution">
    <text evidence="2">The sequence shown here is derived from an EMBL/GenBank/DDBJ whole genome shotgun (WGS) entry which is preliminary data.</text>
</comment>
<dbReference type="GO" id="GO:0005506">
    <property type="term" value="F:iron ion binding"/>
    <property type="evidence" value="ECO:0007669"/>
    <property type="project" value="UniProtKB-ARBA"/>
</dbReference>
<evidence type="ECO:0000313" key="3">
    <source>
        <dbReference type="Proteomes" id="UP000256779"/>
    </source>
</evidence>
<dbReference type="EMBL" id="QREG01000031">
    <property type="protein sequence ID" value="RED92309.1"/>
    <property type="molecule type" value="Genomic_DNA"/>
</dbReference>
<dbReference type="AlphaFoldDB" id="A0A3D9KY74"/>
<keyword evidence="3" id="KW-1185">Reference proteome</keyword>